<dbReference type="AlphaFoldDB" id="A0A381QLC1"/>
<reference evidence="1" key="1">
    <citation type="submission" date="2018-05" db="EMBL/GenBank/DDBJ databases">
        <authorList>
            <person name="Lanie J.A."/>
            <person name="Ng W.-L."/>
            <person name="Kazmierczak K.M."/>
            <person name="Andrzejewski T.M."/>
            <person name="Davidsen T.M."/>
            <person name="Wayne K.J."/>
            <person name="Tettelin H."/>
            <person name="Glass J.I."/>
            <person name="Rusch D."/>
            <person name="Podicherti R."/>
            <person name="Tsui H.-C.T."/>
            <person name="Winkler M.E."/>
        </authorList>
    </citation>
    <scope>NUCLEOTIDE SEQUENCE</scope>
</reference>
<evidence type="ECO:0000313" key="1">
    <source>
        <dbReference type="EMBL" id="SUZ79668.1"/>
    </source>
</evidence>
<gene>
    <name evidence="1" type="ORF">METZ01_LOCUS32522</name>
</gene>
<dbReference type="EMBL" id="UINC01001395">
    <property type="protein sequence ID" value="SUZ79668.1"/>
    <property type="molecule type" value="Genomic_DNA"/>
</dbReference>
<name>A0A381QLC1_9ZZZZ</name>
<protein>
    <submittedName>
        <fullName evidence="1">Uncharacterized protein</fullName>
    </submittedName>
</protein>
<organism evidence="1">
    <name type="scientific">marine metagenome</name>
    <dbReference type="NCBI Taxonomy" id="408172"/>
    <lineage>
        <taxon>unclassified sequences</taxon>
        <taxon>metagenomes</taxon>
        <taxon>ecological metagenomes</taxon>
    </lineage>
</organism>
<accession>A0A381QLC1</accession>
<sequence length="54" mass="6313">MSMSTTDKFYQKAVSKLEKGATINELYELLYKYERMEDYDACAGIHKAIKDRSK</sequence>
<proteinExistence type="predicted"/>